<protein>
    <recommendedName>
        <fullName evidence="5">Uridylate kinase</fullName>
        <ecNumber evidence="4">2.7.4.22</ecNumber>
    </recommendedName>
    <alternativeName>
        <fullName evidence="12">Uridine monophosphate kinase</fullName>
    </alternativeName>
</protein>
<keyword evidence="7" id="KW-0808">Transferase</keyword>
<accession>A0A1F5PII4</accession>
<name>A0A1F5PII4_9BACT</name>
<keyword evidence="11" id="KW-0665">Pyrimidine biosynthesis</keyword>
<keyword evidence="10" id="KW-0067">ATP-binding</keyword>
<dbReference type="NCBIfam" id="TIGR02076">
    <property type="entry name" value="pyrH_arch"/>
    <property type="match status" value="1"/>
</dbReference>
<comment type="catalytic activity">
    <reaction evidence="13">
        <text>UMP + ATP = UDP + ADP</text>
        <dbReference type="Rhea" id="RHEA:24400"/>
        <dbReference type="ChEBI" id="CHEBI:30616"/>
        <dbReference type="ChEBI" id="CHEBI:57865"/>
        <dbReference type="ChEBI" id="CHEBI:58223"/>
        <dbReference type="ChEBI" id="CHEBI:456216"/>
        <dbReference type="EC" id="2.7.4.22"/>
    </reaction>
</comment>
<dbReference type="UniPathway" id="UPA00159">
    <property type="reaction ID" value="UER00275"/>
</dbReference>
<comment type="similarity">
    <text evidence="3">Belongs to the UMP kinase family.</text>
</comment>
<evidence type="ECO:0000313" key="15">
    <source>
        <dbReference type="EMBL" id="OGE89691.1"/>
    </source>
</evidence>
<keyword evidence="6" id="KW-0963">Cytoplasm</keyword>
<dbReference type="SUPFAM" id="SSF53633">
    <property type="entry name" value="Carbamate kinase-like"/>
    <property type="match status" value="1"/>
</dbReference>
<dbReference type="InterPro" id="IPR011817">
    <property type="entry name" value="Uridylate_kinase"/>
</dbReference>
<evidence type="ECO:0000256" key="11">
    <source>
        <dbReference type="ARBA" id="ARBA00022975"/>
    </source>
</evidence>
<evidence type="ECO:0000256" key="10">
    <source>
        <dbReference type="ARBA" id="ARBA00022840"/>
    </source>
</evidence>
<dbReference type="InterPro" id="IPR036393">
    <property type="entry name" value="AceGlu_kinase-like_sf"/>
</dbReference>
<reference evidence="15 16" key="1">
    <citation type="journal article" date="2016" name="Nat. Commun.">
        <title>Thousands of microbial genomes shed light on interconnected biogeochemical processes in an aquifer system.</title>
        <authorList>
            <person name="Anantharaman K."/>
            <person name="Brown C.T."/>
            <person name="Hug L.A."/>
            <person name="Sharon I."/>
            <person name="Castelle C.J."/>
            <person name="Probst A.J."/>
            <person name="Thomas B.C."/>
            <person name="Singh A."/>
            <person name="Wilkins M.J."/>
            <person name="Karaoz U."/>
            <person name="Brodie E.L."/>
            <person name="Williams K.H."/>
            <person name="Hubbard S.S."/>
            <person name="Banfield J.F."/>
        </authorList>
    </citation>
    <scope>NUCLEOTIDE SEQUENCE [LARGE SCALE GENOMIC DNA]</scope>
</reference>
<dbReference type="PIRSF" id="PIRSF005650">
    <property type="entry name" value="Uridylate_kin"/>
    <property type="match status" value="1"/>
</dbReference>
<dbReference type="AlphaFoldDB" id="A0A1F5PII4"/>
<comment type="caution">
    <text evidence="15">The sequence shown here is derived from an EMBL/GenBank/DDBJ whole genome shotgun (WGS) entry which is preliminary data.</text>
</comment>
<dbReference type="InterPro" id="IPR011818">
    <property type="entry name" value="Uridylate_kinase_arch/spir"/>
</dbReference>
<dbReference type="GO" id="GO:0006225">
    <property type="term" value="P:UDP biosynthetic process"/>
    <property type="evidence" value="ECO:0007669"/>
    <property type="project" value="TreeGrafter"/>
</dbReference>
<comment type="subcellular location">
    <subcellularLocation>
        <location evidence="1">Cytoplasm</location>
    </subcellularLocation>
</comment>
<evidence type="ECO:0000256" key="13">
    <source>
        <dbReference type="ARBA" id="ARBA00047767"/>
    </source>
</evidence>
<dbReference type="GO" id="GO:0033862">
    <property type="term" value="F:UMP kinase activity"/>
    <property type="evidence" value="ECO:0007669"/>
    <property type="project" value="UniProtKB-EC"/>
</dbReference>
<evidence type="ECO:0000256" key="8">
    <source>
        <dbReference type="ARBA" id="ARBA00022741"/>
    </source>
</evidence>
<feature type="domain" description="Aspartate/glutamate/uridylate kinase" evidence="14">
    <location>
        <begin position="4"/>
        <end position="205"/>
    </location>
</feature>
<keyword evidence="8" id="KW-0547">Nucleotide-binding</keyword>
<dbReference type="Proteomes" id="UP000177682">
    <property type="component" value="Unassembled WGS sequence"/>
</dbReference>
<proteinExistence type="inferred from homology"/>
<organism evidence="15 16">
    <name type="scientific">Candidatus Doudnabacteria bacterium RIFCSPHIGHO2_12_FULL_48_16</name>
    <dbReference type="NCBI Taxonomy" id="1817838"/>
    <lineage>
        <taxon>Bacteria</taxon>
        <taxon>Candidatus Doudnaibacteriota</taxon>
    </lineage>
</organism>
<evidence type="ECO:0000256" key="5">
    <source>
        <dbReference type="ARBA" id="ARBA00016403"/>
    </source>
</evidence>
<dbReference type="GO" id="GO:0044210">
    <property type="term" value="P:'de novo' CTP biosynthetic process"/>
    <property type="evidence" value="ECO:0007669"/>
    <property type="project" value="UniProtKB-UniPathway"/>
</dbReference>
<evidence type="ECO:0000313" key="16">
    <source>
        <dbReference type="Proteomes" id="UP000177682"/>
    </source>
</evidence>
<evidence type="ECO:0000256" key="4">
    <source>
        <dbReference type="ARBA" id="ARBA00012899"/>
    </source>
</evidence>
<evidence type="ECO:0000256" key="7">
    <source>
        <dbReference type="ARBA" id="ARBA00022679"/>
    </source>
</evidence>
<dbReference type="PANTHER" id="PTHR42833">
    <property type="entry name" value="URIDYLATE KINASE"/>
    <property type="match status" value="1"/>
</dbReference>
<dbReference type="InterPro" id="IPR001048">
    <property type="entry name" value="Asp/Glu/Uridylate_kinase"/>
</dbReference>
<sequence>MNKKRYIISLGGSLIVPDEVDIKFLRGFRSLIETQIKRGRKFILITGGGRTSRRYSEAAKALGELNPDDLDWLGIHSTRLNGHLMRTIFRKVAYSRIITNPNQPESAKEAVIIAAGYRPGWSTDYDAVLLARGYKSQTVLNLSNVDYVYDKNPKTHPGAKSIKNISWHDFRKIVGNKWDPGLNLPFDPVASRLAEKQKLRVIVMNGRKLQNLKNFFAGKKFKGTVIG</sequence>
<dbReference type="EC" id="2.7.4.22" evidence="4"/>
<evidence type="ECO:0000256" key="6">
    <source>
        <dbReference type="ARBA" id="ARBA00022490"/>
    </source>
</evidence>
<dbReference type="EMBL" id="MFEY01000009">
    <property type="protein sequence ID" value="OGE89691.1"/>
    <property type="molecule type" value="Genomic_DNA"/>
</dbReference>
<evidence type="ECO:0000256" key="3">
    <source>
        <dbReference type="ARBA" id="ARBA00007614"/>
    </source>
</evidence>
<evidence type="ECO:0000259" key="14">
    <source>
        <dbReference type="Pfam" id="PF00696"/>
    </source>
</evidence>
<dbReference type="GO" id="GO:0005737">
    <property type="term" value="C:cytoplasm"/>
    <property type="evidence" value="ECO:0007669"/>
    <property type="project" value="UniProtKB-SubCell"/>
</dbReference>
<evidence type="ECO:0000256" key="9">
    <source>
        <dbReference type="ARBA" id="ARBA00022777"/>
    </source>
</evidence>
<evidence type="ECO:0000256" key="1">
    <source>
        <dbReference type="ARBA" id="ARBA00004496"/>
    </source>
</evidence>
<dbReference type="Gene3D" id="3.40.1160.10">
    <property type="entry name" value="Acetylglutamate kinase-like"/>
    <property type="match status" value="1"/>
</dbReference>
<evidence type="ECO:0000256" key="2">
    <source>
        <dbReference type="ARBA" id="ARBA00004791"/>
    </source>
</evidence>
<gene>
    <name evidence="15" type="ORF">A3E29_00540</name>
</gene>
<dbReference type="GO" id="GO:0005524">
    <property type="term" value="F:ATP binding"/>
    <property type="evidence" value="ECO:0007669"/>
    <property type="project" value="UniProtKB-KW"/>
</dbReference>
<keyword evidence="9" id="KW-0418">Kinase</keyword>
<dbReference type="PANTHER" id="PTHR42833:SF4">
    <property type="entry name" value="URIDYLATE KINASE PUMPKIN, CHLOROPLASTIC"/>
    <property type="match status" value="1"/>
</dbReference>
<comment type="pathway">
    <text evidence="2">Pyrimidine metabolism; CTP biosynthesis via de novo pathway; UDP from UMP (UMPK route): step 1/1.</text>
</comment>
<dbReference type="Pfam" id="PF00696">
    <property type="entry name" value="AA_kinase"/>
    <property type="match status" value="1"/>
</dbReference>
<evidence type="ECO:0000256" key="12">
    <source>
        <dbReference type="ARBA" id="ARBA00032092"/>
    </source>
</evidence>